<gene>
    <name evidence="6" type="ORF">MSPICULIGERA_LOCUS14372</name>
</gene>
<dbReference type="GO" id="GO:0006417">
    <property type="term" value="P:regulation of translation"/>
    <property type="evidence" value="ECO:0007669"/>
    <property type="project" value="TreeGrafter"/>
</dbReference>
<evidence type="ECO:0000313" key="6">
    <source>
        <dbReference type="EMBL" id="CAJ0576073.1"/>
    </source>
</evidence>
<dbReference type="Pfam" id="PF08144">
    <property type="entry name" value="CPL"/>
    <property type="match status" value="1"/>
</dbReference>
<dbReference type="SMART" id="SM00025">
    <property type="entry name" value="Pumilio"/>
    <property type="match status" value="5"/>
</dbReference>
<evidence type="ECO:0000256" key="1">
    <source>
        <dbReference type="ARBA" id="ARBA00022737"/>
    </source>
</evidence>
<feature type="non-terminal residue" evidence="6">
    <location>
        <position position="772"/>
    </location>
</feature>
<feature type="region of interest" description="Disordered" evidence="4">
    <location>
        <begin position="1"/>
        <end position="33"/>
    </location>
</feature>
<accession>A0AA36CVE5</accession>
<comment type="caution">
    <text evidence="6">The sequence shown here is derived from an EMBL/GenBank/DDBJ whole genome shotgun (WGS) entry which is preliminary data.</text>
</comment>
<dbReference type="InterPro" id="IPR040059">
    <property type="entry name" value="PUM3"/>
</dbReference>
<feature type="compositionally biased region" description="Low complexity" evidence="4">
    <location>
        <begin position="156"/>
        <end position="166"/>
    </location>
</feature>
<dbReference type="InterPro" id="IPR033133">
    <property type="entry name" value="PUM-HD"/>
</dbReference>
<feature type="compositionally biased region" description="Acidic residues" evidence="4">
    <location>
        <begin position="143"/>
        <end position="155"/>
    </location>
</feature>
<evidence type="ECO:0000259" key="5">
    <source>
        <dbReference type="PROSITE" id="PS50303"/>
    </source>
</evidence>
<dbReference type="SUPFAM" id="SSF48371">
    <property type="entry name" value="ARM repeat"/>
    <property type="match status" value="1"/>
</dbReference>
<feature type="compositionally biased region" description="Basic residues" evidence="4">
    <location>
        <begin position="1"/>
        <end position="14"/>
    </location>
</feature>
<dbReference type="Pfam" id="PF00806">
    <property type="entry name" value="PUF"/>
    <property type="match status" value="1"/>
</dbReference>
<dbReference type="InterPro" id="IPR012959">
    <property type="entry name" value="CPL_dom"/>
</dbReference>
<feature type="region of interest" description="Disordered" evidence="4">
    <location>
        <begin position="59"/>
        <end position="84"/>
    </location>
</feature>
<protein>
    <recommendedName>
        <fullName evidence="5">PUM-HD domain-containing protein</fullName>
    </recommendedName>
</protein>
<organism evidence="6 7">
    <name type="scientific">Mesorhabditis spiculigera</name>
    <dbReference type="NCBI Taxonomy" id="96644"/>
    <lineage>
        <taxon>Eukaryota</taxon>
        <taxon>Metazoa</taxon>
        <taxon>Ecdysozoa</taxon>
        <taxon>Nematoda</taxon>
        <taxon>Chromadorea</taxon>
        <taxon>Rhabditida</taxon>
        <taxon>Rhabditina</taxon>
        <taxon>Rhabditomorpha</taxon>
        <taxon>Rhabditoidea</taxon>
        <taxon>Rhabditidae</taxon>
        <taxon>Mesorhabditinae</taxon>
        <taxon>Mesorhabditis</taxon>
    </lineage>
</organism>
<dbReference type="Proteomes" id="UP001177023">
    <property type="component" value="Unassembled WGS sequence"/>
</dbReference>
<keyword evidence="1" id="KW-0677">Repeat</keyword>
<feature type="region of interest" description="Disordered" evidence="4">
    <location>
        <begin position="143"/>
        <end position="166"/>
    </location>
</feature>
<feature type="domain" description="PUM-HD" evidence="5">
    <location>
        <begin position="218"/>
        <end position="562"/>
    </location>
</feature>
<dbReference type="AlphaFoldDB" id="A0AA36CVE5"/>
<sequence>MTVSKLKTKGKKKGQSLDDKVRKKLHLNKQDRGRVIKQKKRLAIKKAVEERVKENMAELGISGRTREPSVASESSFGSVPPPKRLKKRVSFSATLCEQKEFKKTDEIEARLSEASPGRSILSTPNKKSLRKAAAAKANTEIADADDSMDGVEESTDTPTPKKATTKVPKIKPVLQVPKKVKEQLMNMPRKERKAFLVELRKKQKPNLTIANDCKALWERARMKKVAKDEKDEIIRKLVGLVKGHAKQLIYAHDMSRIFQYLLKLEREGITEMLFHELSSELVRMSKSPYARFFVKRMLKYGSRQQRSTIIDAFRGHAVAMLGNVFSADILESVYNEYANAQQRFDMITEFYGKEFVIFRLDKIKTLDEIIAAEPAKRPLITKYLEEILVDKCTNKITLRHSLVHKLMSDLLEHGDKDQKSNLLDAVKDKIPEIVHTPYGARVAMKCVWMANAKDRKLIVKNFKDLSVKAAKEKFGQRVLCTIFDQVDDTKLVNKFITSELGNHVGDLMQDRWGCLCLEYIAHPRDGRSMDHALIKELERGDGNEHSKKEKKDRYAEIFEQIANPLLTYCAANMDELIFGQMAPVTVHTVRKMLELPIPRDLFERKVEGADRIACYEAIAKLAAEEFIPMNPERFHLIESTNGGYLVGQLLRQDSRLPVEQRLSTQFITHVPLESLSGWLSCNKGCFVLLRMWEHGGDAVQKKLRKLIDVKRLERYSFVGARLLREALTGAKATVKKEVKEEPGINGVALDEDEYEVLDDGDDMEQANSDSDD</sequence>
<dbReference type="PROSITE" id="PS50303">
    <property type="entry name" value="PUM_HD"/>
    <property type="match status" value="1"/>
</dbReference>
<dbReference type="InterPro" id="IPR001313">
    <property type="entry name" value="Pumilio_RNA-bd_rpt"/>
</dbReference>
<proteinExistence type="predicted"/>
<evidence type="ECO:0000256" key="3">
    <source>
        <dbReference type="PROSITE-ProRule" id="PRU00317"/>
    </source>
</evidence>
<feature type="repeat" description="Pumilio" evidence="3">
    <location>
        <begin position="276"/>
        <end position="311"/>
    </location>
</feature>
<evidence type="ECO:0000256" key="4">
    <source>
        <dbReference type="SAM" id="MobiDB-lite"/>
    </source>
</evidence>
<keyword evidence="2" id="KW-0694">RNA-binding</keyword>
<evidence type="ECO:0000313" key="7">
    <source>
        <dbReference type="Proteomes" id="UP001177023"/>
    </source>
</evidence>
<keyword evidence="7" id="KW-1185">Reference proteome</keyword>
<dbReference type="InterPro" id="IPR011989">
    <property type="entry name" value="ARM-like"/>
</dbReference>
<reference evidence="6" key="1">
    <citation type="submission" date="2023-06" db="EMBL/GenBank/DDBJ databases">
        <authorList>
            <person name="Delattre M."/>
        </authorList>
    </citation>
    <scope>NUCLEOTIDE SEQUENCE</scope>
    <source>
        <strain evidence="6">AF72</strain>
    </source>
</reference>
<dbReference type="GO" id="GO:0003729">
    <property type="term" value="F:mRNA binding"/>
    <property type="evidence" value="ECO:0007669"/>
    <property type="project" value="TreeGrafter"/>
</dbReference>
<dbReference type="PANTHER" id="PTHR13389">
    <property type="entry name" value="PUMILIO HOMOLOG 3"/>
    <property type="match status" value="1"/>
</dbReference>
<dbReference type="PROSITE" id="PS50302">
    <property type="entry name" value="PUM"/>
    <property type="match status" value="1"/>
</dbReference>
<dbReference type="Gene3D" id="1.25.10.10">
    <property type="entry name" value="Leucine-rich Repeat Variant"/>
    <property type="match status" value="2"/>
</dbReference>
<evidence type="ECO:0000256" key="2">
    <source>
        <dbReference type="ARBA" id="ARBA00022884"/>
    </source>
</evidence>
<name>A0AA36CVE5_9BILA</name>
<dbReference type="GO" id="GO:0005730">
    <property type="term" value="C:nucleolus"/>
    <property type="evidence" value="ECO:0007669"/>
    <property type="project" value="TreeGrafter"/>
</dbReference>
<dbReference type="PANTHER" id="PTHR13389:SF0">
    <property type="entry name" value="PUMILIO HOMOLOG 3"/>
    <property type="match status" value="1"/>
</dbReference>
<dbReference type="EMBL" id="CATQJA010002642">
    <property type="protein sequence ID" value="CAJ0576073.1"/>
    <property type="molecule type" value="Genomic_DNA"/>
</dbReference>
<dbReference type="InterPro" id="IPR016024">
    <property type="entry name" value="ARM-type_fold"/>
</dbReference>